<dbReference type="Pfam" id="PF09557">
    <property type="entry name" value="DUF2382"/>
    <property type="match status" value="1"/>
</dbReference>
<evidence type="ECO:0000313" key="4">
    <source>
        <dbReference type="Proteomes" id="UP000198263"/>
    </source>
</evidence>
<sequence>MTQTIIGVFNTLQDAEVARTRLEAEGIARTDMNVHANDAGTTSMTDDLTTRDAVADRPVGEPHEGAMGRIEHFFKNLFGDHDRPEEIGHYQEAVRRGGALLSVDVTDDVSVERVRDALYAAGAIDIDTRVAQWRNSGYTGYDSNAPAYTADEIAAERQAFPVVQESLDVGKREVQTGGVRVYSRVTETPVSESVNLREEHASIERRPVDRPATAADLKEGFVEIRETAEQPVVAKTARVVEEVVVGKEASNRTETVHDTVRGTEVEIERTAGTEGVGGVAGTRGVADADDLGTVTPGKKTPL</sequence>
<dbReference type="EMBL" id="FCNV02000012">
    <property type="protein sequence ID" value="SAL43497.1"/>
    <property type="molecule type" value="Genomic_DNA"/>
</dbReference>
<name>A0A658R2L5_9BURK</name>
<feature type="domain" description="DUF2382" evidence="2">
    <location>
        <begin position="162"/>
        <end position="267"/>
    </location>
</feature>
<keyword evidence="4" id="KW-1185">Reference proteome</keyword>
<dbReference type="Proteomes" id="UP000198263">
    <property type="component" value="Unassembled WGS sequence"/>
</dbReference>
<accession>A0A658R2L5</accession>
<reference evidence="3 4" key="1">
    <citation type="submission" date="2016-01" db="EMBL/GenBank/DDBJ databases">
        <authorList>
            <person name="Peeters C."/>
        </authorList>
    </citation>
    <scope>NUCLEOTIDE SEQUENCE [LARGE SCALE GENOMIC DNA]</scope>
    <source>
        <strain evidence="3">LMG 29315</strain>
    </source>
</reference>
<protein>
    <submittedName>
        <fullName evidence="3">Stress response protein YsnF</fullName>
    </submittedName>
</protein>
<organism evidence="3 4">
    <name type="scientific">Caballeronia concitans</name>
    <dbReference type="NCBI Taxonomy" id="1777133"/>
    <lineage>
        <taxon>Bacteria</taxon>
        <taxon>Pseudomonadati</taxon>
        <taxon>Pseudomonadota</taxon>
        <taxon>Betaproteobacteria</taxon>
        <taxon>Burkholderiales</taxon>
        <taxon>Burkholderiaceae</taxon>
        <taxon>Caballeronia</taxon>
    </lineage>
</organism>
<dbReference type="InterPro" id="IPR019060">
    <property type="entry name" value="DUF2382"/>
</dbReference>
<dbReference type="PANTHER" id="PTHR38463:SF1">
    <property type="entry name" value="STRESS RESPONSE PROTEIN YSNF"/>
    <property type="match status" value="1"/>
</dbReference>
<dbReference type="InterPro" id="IPR052967">
    <property type="entry name" value="Stress_Response_Assoc"/>
</dbReference>
<dbReference type="PANTHER" id="PTHR38463">
    <property type="entry name" value="STRESS RESPONSE PROTEIN YSNF"/>
    <property type="match status" value="1"/>
</dbReference>
<dbReference type="OrthoDB" id="581516at2"/>
<evidence type="ECO:0000313" key="3">
    <source>
        <dbReference type="EMBL" id="SAL43497.1"/>
    </source>
</evidence>
<gene>
    <name evidence="3" type="primary">ysnF</name>
    <name evidence="3" type="ORF">AWB72_04573</name>
</gene>
<comment type="caution">
    <text evidence="3">The sequence shown here is derived from an EMBL/GenBank/DDBJ whole genome shotgun (WGS) entry which is preliminary data.</text>
</comment>
<dbReference type="RefSeq" id="WP_040053634.1">
    <property type="nucleotide sequence ID" value="NZ_FCNV02000012.1"/>
</dbReference>
<feature type="region of interest" description="Disordered" evidence="1">
    <location>
        <begin position="271"/>
        <end position="302"/>
    </location>
</feature>
<evidence type="ECO:0000256" key="1">
    <source>
        <dbReference type="SAM" id="MobiDB-lite"/>
    </source>
</evidence>
<dbReference type="AlphaFoldDB" id="A0A658R2L5"/>
<evidence type="ECO:0000259" key="2">
    <source>
        <dbReference type="Pfam" id="PF09557"/>
    </source>
</evidence>
<proteinExistence type="predicted"/>